<evidence type="ECO:0000256" key="4">
    <source>
        <dbReference type="ARBA" id="ARBA00022807"/>
    </source>
</evidence>
<evidence type="ECO:0000313" key="6">
    <source>
        <dbReference type="EMBL" id="MEA5457150.1"/>
    </source>
</evidence>
<name>A0ABU5TBW9_9MICC</name>
<evidence type="ECO:0000256" key="2">
    <source>
        <dbReference type="ARBA" id="ARBA00022670"/>
    </source>
</evidence>
<evidence type="ECO:0000256" key="3">
    <source>
        <dbReference type="ARBA" id="ARBA00022801"/>
    </source>
</evidence>
<protein>
    <submittedName>
        <fullName evidence="6">C40 family peptidase</fullName>
    </submittedName>
</protein>
<evidence type="ECO:0000313" key="7">
    <source>
        <dbReference type="Proteomes" id="UP001304769"/>
    </source>
</evidence>
<dbReference type="RefSeq" id="WP_323281061.1">
    <property type="nucleotide sequence ID" value="NZ_JAYGGQ010000022.1"/>
</dbReference>
<dbReference type="PANTHER" id="PTHR47359">
    <property type="entry name" value="PEPTIDOGLYCAN DL-ENDOPEPTIDASE CWLO"/>
    <property type="match status" value="1"/>
</dbReference>
<comment type="caution">
    <text evidence="6">The sequence shown here is derived from an EMBL/GenBank/DDBJ whole genome shotgun (WGS) entry which is preliminary data.</text>
</comment>
<dbReference type="PROSITE" id="PS51935">
    <property type="entry name" value="NLPC_P60"/>
    <property type="match status" value="1"/>
</dbReference>
<gene>
    <name evidence="6" type="ORF">SPF06_20715</name>
</gene>
<reference evidence="6 7" key="1">
    <citation type="submission" date="2023-12" db="EMBL/GenBank/DDBJ databases">
        <title>Sinomonas terricola sp. nov, isolated from litchi orchard soil in Guangdong, PR China.</title>
        <authorList>
            <person name="Jiaxin W."/>
            <person name="Yang Z."/>
            <person name="Honghui Z."/>
        </authorList>
    </citation>
    <scope>NUCLEOTIDE SEQUENCE [LARGE SCALE GENOMIC DNA]</scope>
    <source>
        <strain evidence="6 7">JGH33</strain>
    </source>
</reference>
<keyword evidence="2" id="KW-0645">Protease</keyword>
<dbReference type="Gene3D" id="3.90.1720.10">
    <property type="entry name" value="endopeptidase domain like (from Nostoc punctiforme)"/>
    <property type="match status" value="1"/>
</dbReference>
<keyword evidence="4" id="KW-0788">Thiol protease</keyword>
<dbReference type="InterPro" id="IPR051794">
    <property type="entry name" value="PG_Endopeptidase_C40"/>
</dbReference>
<dbReference type="InterPro" id="IPR000064">
    <property type="entry name" value="NLP_P60_dom"/>
</dbReference>
<dbReference type="PANTHER" id="PTHR47359:SF3">
    <property type="entry name" value="NLP_P60 DOMAIN-CONTAINING PROTEIN-RELATED"/>
    <property type="match status" value="1"/>
</dbReference>
<dbReference type="InterPro" id="IPR038765">
    <property type="entry name" value="Papain-like_cys_pep_sf"/>
</dbReference>
<dbReference type="EMBL" id="JAYGGQ010000022">
    <property type="protein sequence ID" value="MEA5457150.1"/>
    <property type="molecule type" value="Genomic_DNA"/>
</dbReference>
<organism evidence="6 7">
    <name type="scientific">Sinomonas terricola</name>
    <dbReference type="NCBI Taxonomy" id="3110330"/>
    <lineage>
        <taxon>Bacteria</taxon>
        <taxon>Bacillati</taxon>
        <taxon>Actinomycetota</taxon>
        <taxon>Actinomycetes</taxon>
        <taxon>Micrococcales</taxon>
        <taxon>Micrococcaceae</taxon>
        <taxon>Sinomonas</taxon>
    </lineage>
</organism>
<evidence type="ECO:0000256" key="1">
    <source>
        <dbReference type="ARBA" id="ARBA00007074"/>
    </source>
</evidence>
<proteinExistence type="inferred from homology"/>
<comment type="similarity">
    <text evidence="1">Belongs to the peptidase C40 family.</text>
</comment>
<dbReference type="Pfam" id="PF00877">
    <property type="entry name" value="NLPC_P60"/>
    <property type="match status" value="1"/>
</dbReference>
<feature type="domain" description="NlpC/P60" evidence="5">
    <location>
        <begin position="67"/>
        <end position="184"/>
    </location>
</feature>
<sequence>MTLDAAIGRINEIQSALGRLDPSHTPAGTRMAGRVSSSDALGSASGAFGAALAGAVGAGDTGATGAGVTGDAVAADAQRYVGVPYVWGGTDPATGMDCSGFVQRVYADLGIRLPRVVHDQMREGTPVASLADARPGDLLVSFGGEHVAIYLGNGKAIDAPEPGKTIQVRDAWEQHASLTAIRRIVPDGPLPDRPGAARHGVAGLDATQLGYARAIVGEVRARGLPAQAAVAAVSTALQESSLRMYWNPKVPGSQALAPDPSARGTDGFSVGLFQQQVNGSQFSWGTVADAMDPVRSTDMFLDRLTAIPGWQSLPVTVADQAVQRSAYPDAYAAWEPAARQIAAGLGGAA</sequence>
<dbReference type="SUPFAM" id="SSF54001">
    <property type="entry name" value="Cysteine proteinases"/>
    <property type="match status" value="1"/>
</dbReference>
<keyword evidence="7" id="KW-1185">Reference proteome</keyword>
<accession>A0ABU5TBW9</accession>
<dbReference type="Proteomes" id="UP001304769">
    <property type="component" value="Unassembled WGS sequence"/>
</dbReference>
<evidence type="ECO:0000259" key="5">
    <source>
        <dbReference type="PROSITE" id="PS51935"/>
    </source>
</evidence>
<keyword evidence="3" id="KW-0378">Hydrolase</keyword>